<feature type="domain" description="C2H2-type" evidence="11">
    <location>
        <begin position="824"/>
        <end position="854"/>
    </location>
</feature>
<feature type="compositionally biased region" description="Basic and acidic residues" evidence="10">
    <location>
        <begin position="84"/>
        <end position="106"/>
    </location>
</feature>
<evidence type="ECO:0000256" key="3">
    <source>
        <dbReference type="ARBA" id="ARBA00021132"/>
    </source>
</evidence>
<feature type="repeat" description="WD" evidence="9">
    <location>
        <begin position="421"/>
        <end position="459"/>
    </location>
</feature>
<keyword evidence="5" id="KW-0677">Repeat</keyword>
<evidence type="ECO:0000256" key="8">
    <source>
        <dbReference type="PROSITE-ProRule" id="PRU00042"/>
    </source>
</evidence>
<feature type="compositionally biased region" description="Low complexity" evidence="10">
    <location>
        <begin position="687"/>
        <end position="697"/>
    </location>
</feature>
<dbReference type="PROSITE" id="PS50294">
    <property type="entry name" value="WD_REPEATS_REGION"/>
    <property type="match status" value="1"/>
</dbReference>
<evidence type="ECO:0000256" key="9">
    <source>
        <dbReference type="PROSITE-ProRule" id="PRU00221"/>
    </source>
</evidence>
<dbReference type="Gene3D" id="3.30.160.60">
    <property type="entry name" value="Classic Zinc Finger"/>
    <property type="match status" value="1"/>
</dbReference>
<feature type="region of interest" description="Disordered" evidence="10">
    <location>
        <begin position="728"/>
        <end position="762"/>
    </location>
</feature>
<dbReference type="InterPro" id="IPR050853">
    <property type="entry name" value="WD_repeat_DNA-damage-binding"/>
</dbReference>
<keyword evidence="6" id="KW-0227">DNA damage</keyword>
<dbReference type="GO" id="GO:0006974">
    <property type="term" value="P:DNA damage response"/>
    <property type="evidence" value="ECO:0007669"/>
    <property type="project" value="UniProtKB-KW"/>
</dbReference>
<comment type="caution">
    <text evidence="12">The sequence shown here is derived from an EMBL/GenBank/DDBJ whole genome shotgun (WGS) entry which is preliminary data.</text>
</comment>
<dbReference type="Proteomes" id="UP000663853">
    <property type="component" value="Unassembled WGS sequence"/>
</dbReference>
<dbReference type="PROSITE" id="PS00028">
    <property type="entry name" value="ZINC_FINGER_C2H2_1"/>
    <property type="match status" value="1"/>
</dbReference>
<dbReference type="GO" id="GO:0005634">
    <property type="term" value="C:nucleus"/>
    <property type="evidence" value="ECO:0007669"/>
    <property type="project" value="TreeGrafter"/>
</dbReference>
<feature type="region of interest" description="Disordered" evidence="10">
    <location>
        <begin position="34"/>
        <end position="106"/>
    </location>
</feature>
<keyword evidence="7" id="KW-0238">DNA-binding</keyword>
<dbReference type="InterPro" id="IPR001680">
    <property type="entry name" value="WD40_rpt"/>
</dbReference>
<evidence type="ECO:0000256" key="2">
    <source>
        <dbReference type="ARBA" id="ARBA00020027"/>
    </source>
</evidence>
<accession>A0A8H3D963</accession>
<dbReference type="PROSITE" id="PS50082">
    <property type="entry name" value="WD_REPEATS_2"/>
    <property type="match status" value="1"/>
</dbReference>
<sequence>MDELTEYERARAANIAANQSLLEQIGIKGVQQEISASASAPAVKKEKPVQPRKRKAEVPPDNTPRRQSRRLRSSGLTAPPNETKAQRRQREAEEAKLRKEAEEEAERLAAEERLAKMPRHQDLEFEVLAEDFDDEETKSWNTFQSTFVEKKHEQQVGSWTPESLDEKRMTQEKDELVAELKKMTLVSRAKVCKERVYSAAYHPITTKDVIFFGDKAGTVGIWDARATLDDHEDDDEKGSAEDGRYWSLQPHWPRASKSSISSIRINPRDAHSIVTSSYDGTLRTTDFVSGISKELAYTEDYLPSSVDLVPNSYELWMSDSGGGIQHLDTREGSRFRSRRWQLTEKEKIGCISVNPVAPHLLLTASNNRTMRMWDARYLKKVGFTAEKSEVGDPVPESTWEDVQEYLGAKDGPKCLWGEWRHRQSVSSAYWDISGRRIISTSYDDTLRVWDVRPNALKQDGPLKSFRPTTEIKHNCQTGRWVTILRARWSENPDVYPHFTIGNMAQSLDIVGYNGEVLAKLINREKISAVQAVTASHPSIVARALGLHSVAAKVEKGYRRMMSASSVYPRCDVAGSAPTPGYGYISYGHQELNQLNWLLDDAYLPYDFRLPTQAELDSLLLGPSAIPRSTSDPSRILCHSEVSFSSSLCQSWPDELFPGQFIMPEMEGTQPAGQDAPGPTTTGGAARSCSPDSDSSLLSDVASFSSELSFPHQTPGAGSSAGTSQVIEQPMPTLSVPSSVGPIRRGRGRPRKDAPPVHQPPPLCTYIDPLTGTPCNKLLNRHHDLPRHLFKHAQEEAALVNSGRLPRELATLLPDDWKEKDELKLPCRFCSQVFSRADAVKRHEKNEHKHRPRKTR</sequence>
<keyword evidence="4 9" id="KW-0853">WD repeat</keyword>
<evidence type="ECO:0000313" key="13">
    <source>
        <dbReference type="Proteomes" id="UP000663853"/>
    </source>
</evidence>
<reference evidence="12" key="1">
    <citation type="submission" date="2021-01" db="EMBL/GenBank/DDBJ databases">
        <authorList>
            <person name="Kaushik A."/>
        </authorList>
    </citation>
    <scope>NUCLEOTIDE SEQUENCE</scope>
    <source>
        <strain evidence="12">AG6-10EEA</strain>
    </source>
</reference>
<dbReference type="GO" id="GO:2000001">
    <property type="term" value="P:regulation of DNA damage checkpoint"/>
    <property type="evidence" value="ECO:0007669"/>
    <property type="project" value="TreeGrafter"/>
</dbReference>
<comment type="similarity">
    <text evidence="1">Belongs to the WD repeat DDB2/WDR76 family.</text>
</comment>
<evidence type="ECO:0000256" key="1">
    <source>
        <dbReference type="ARBA" id="ARBA00005434"/>
    </source>
</evidence>
<dbReference type="GO" id="GO:0008270">
    <property type="term" value="F:zinc ion binding"/>
    <property type="evidence" value="ECO:0007669"/>
    <property type="project" value="UniProtKB-KW"/>
</dbReference>
<dbReference type="InterPro" id="IPR036322">
    <property type="entry name" value="WD40_repeat_dom_sf"/>
</dbReference>
<evidence type="ECO:0000256" key="6">
    <source>
        <dbReference type="ARBA" id="ARBA00022763"/>
    </source>
</evidence>
<name>A0A8H3D963_9AGAM</name>
<dbReference type="Pfam" id="PF00400">
    <property type="entry name" value="WD40"/>
    <property type="match status" value="1"/>
</dbReference>
<dbReference type="AlphaFoldDB" id="A0A8H3D963"/>
<organism evidence="12 13">
    <name type="scientific">Rhizoctonia solani</name>
    <dbReference type="NCBI Taxonomy" id="456999"/>
    <lineage>
        <taxon>Eukaryota</taxon>
        <taxon>Fungi</taxon>
        <taxon>Dikarya</taxon>
        <taxon>Basidiomycota</taxon>
        <taxon>Agaricomycotina</taxon>
        <taxon>Agaricomycetes</taxon>
        <taxon>Cantharellales</taxon>
        <taxon>Ceratobasidiaceae</taxon>
        <taxon>Rhizoctonia</taxon>
    </lineage>
</organism>
<dbReference type="InterPro" id="IPR015943">
    <property type="entry name" value="WD40/YVTN_repeat-like_dom_sf"/>
</dbReference>
<evidence type="ECO:0000256" key="10">
    <source>
        <dbReference type="SAM" id="MobiDB-lite"/>
    </source>
</evidence>
<evidence type="ECO:0000259" key="11">
    <source>
        <dbReference type="PROSITE" id="PS50157"/>
    </source>
</evidence>
<dbReference type="Gene3D" id="2.130.10.10">
    <property type="entry name" value="YVTN repeat-like/Quinoprotein amine dehydrogenase"/>
    <property type="match status" value="1"/>
</dbReference>
<dbReference type="PANTHER" id="PTHR14773">
    <property type="entry name" value="WD REPEAT-CONTAINING PROTEIN 76"/>
    <property type="match status" value="1"/>
</dbReference>
<dbReference type="GO" id="GO:0003677">
    <property type="term" value="F:DNA binding"/>
    <property type="evidence" value="ECO:0007669"/>
    <property type="project" value="UniProtKB-KW"/>
</dbReference>
<dbReference type="PROSITE" id="PS50157">
    <property type="entry name" value="ZINC_FINGER_C2H2_2"/>
    <property type="match status" value="1"/>
</dbReference>
<dbReference type="PROSITE" id="PS00678">
    <property type="entry name" value="WD_REPEATS_1"/>
    <property type="match status" value="1"/>
</dbReference>
<keyword evidence="8" id="KW-0863">Zinc-finger</keyword>
<evidence type="ECO:0000256" key="7">
    <source>
        <dbReference type="ARBA" id="ARBA00023125"/>
    </source>
</evidence>
<protein>
    <recommendedName>
        <fullName evidence="3">DNA damage-binding protein CMR1</fullName>
    </recommendedName>
    <alternativeName>
        <fullName evidence="2">DNA damage-binding protein cmr1</fullName>
    </alternativeName>
</protein>
<keyword evidence="8" id="KW-0479">Metal-binding</keyword>
<dbReference type="OrthoDB" id="7722975at2759"/>
<dbReference type="PANTHER" id="PTHR14773:SF0">
    <property type="entry name" value="WD REPEAT-CONTAINING PROTEIN 76"/>
    <property type="match status" value="1"/>
</dbReference>
<feature type="region of interest" description="Disordered" evidence="10">
    <location>
        <begin position="664"/>
        <end position="697"/>
    </location>
</feature>
<keyword evidence="8" id="KW-0862">Zinc</keyword>
<proteinExistence type="inferred from homology"/>
<dbReference type="InterPro" id="IPR013087">
    <property type="entry name" value="Znf_C2H2_type"/>
</dbReference>
<evidence type="ECO:0000313" key="12">
    <source>
        <dbReference type="EMBL" id="CAE6518313.1"/>
    </source>
</evidence>
<gene>
    <name evidence="12" type="ORF">RDB_LOCUS142165</name>
</gene>
<dbReference type="SMART" id="SM00320">
    <property type="entry name" value="WD40"/>
    <property type="match status" value="4"/>
</dbReference>
<evidence type="ECO:0000256" key="4">
    <source>
        <dbReference type="ARBA" id="ARBA00022574"/>
    </source>
</evidence>
<evidence type="ECO:0000256" key="5">
    <source>
        <dbReference type="ARBA" id="ARBA00022737"/>
    </source>
</evidence>
<dbReference type="InterPro" id="IPR019775">
    <property type="entry name" value="WD40_repeat_CS"/>
</dbReference>
<dbReference type="EMBL" id="CAJMXA010003873">
    <property type="protein sequence ID" value="CAE6518313.1"/>
    <property type="molecule type" value="Genomic_DNA"/>
</dbReference>
<dbReference type="SUPFAM" id="SSF50978">
    <property type="entry name" value="WD40 repeat-like"/>
    <property type="match status" value="1"/>
</dbReference>